<dbReference type="OrthoDB" id="77405at2759"/>
<keyword evidence="3" id="KW-0560">Oxidoreductase</keyword>
<dbReference type="Gene3D" id="3.10.129.10">
    <property type="entry name" value="Hotdog Thioesterase"/>
    <property type="match status" value="1"/>
</dbReference>
<dbReference type="EMBL" id="OC914826">
    <property type="protein sequence ID" value="CAD7636174.1"/>
    <property type="molecule type" value="Genomic_DNA"/>
</dbReference>
<dbReference type="Proteomes" id="UP000728032">
    <property type="component" value="Unassembled WGS sequence"/>
</dbReference>
<gene>
    <name evidence="6" type="ORF">ONB1V03_LOCUS31</name>
</gene>
<dbReference type="SUPFAM" id="SSF55068">
    <property type="entry name" value="Peptide methionine sulfoxide reductase"/>
    <property type="match status" value="1"/>
</dbReference>
<keyword evidence="7" id="KW-1185">Reference proteome</keyword>
<comment type="similarity">
    <text evidence="1">Belongs to the MsrA Met sulfoxide reductase family.</text>
</comment>
<dbReference type="Gene3D" id="3.30.1060.10">
    <property type="entry name" value="Peptide methionine sulphoxide reductase MsrA"/>
    <property type="match status" value="1"/>
</dbReference>
<evidence type="ECO:0000256" key="1">
    <source>
        <dbReference type="ARBA" id="ARBA00005591"/>
    </source>
</evidence>
<sequence>MTQTNRLSKLVKATSKFPKGIRSTLWSKAFGRVVPMVGTANIKYLEVSHSKVVVEIKNHRAMHNHIGQLHAVAMALIAETATGFVTGDMTATATLSKEQILEMQSSEKGETLVPVTIMDESGKEPVECQMAEQNSLQVLKLKKLHVLQVWTMYFYLSLLVKSQKLMSEALPTALTSFQNQYSCFVVQLKADGLNIVTELSPAPTFHPAEEYHQNFFARNPAQGGDAITSAVVFGKVNGIDGLATVAVTKKMIINTNIISISGMRFISFMPESLSSPN</sequence>
<reference evidence="6" key="1">
    <citation type="submission" date="2020-11" db="EMBL/GenBank/DDBJ databases">
        <authorList>
            <person name="Tran Van P."/>
        </authorList>
    </citation>
    <scope>NUCLEOTIDE SEQUENCE</scope>
</reference>
<evidence type="ECO:0000259" key="5">
    <source>
        <dbReference type="Pfam" id="PF01625"/>
    </source>
</evidence>
<dbReference type="SUPFAM" id="SSF54637">
    <property type="entry name" value="Thioesterase/thiol ester dehydrase-isomerase"/>
    <property type="match status" value="1"/>
</dbReference>
<proteinExistence type="inferred from homology"/>
<dbReference type="EC" id="1.8.4.11" evidence="2"/>
<evidence type="ECO:0000256" key="3">
    <source>
        <dbReference type="ARBA" id="ARBA00023002"/>
    </source>
</evidence>
<feature type="domain" description="Peptide methionine sulphoxide reductase MsrA" evidence="5">
    <location>
        <begin position="192"/>
        <end position="222"/>
    </location>
</feature>
<dbReference type="EMBL" id="CAJPVJ010000001">
    <property type="protein sequence ID" value="CAG2155696.1"/>
    <property type="molecule type" value="Genomic_DNA"/>
</dbReference>
<evidence type="ECO:0000313" key="6">
    <source>
        <dbReference type="EMBL" id="CAD7636174.1"/>
    </source>
</evidence>
<evidence type="ECO:0000256" key="2">
    <source>
        <dbReference type="ARBA" id="ARBA00012502"/>
    </source>
</evidence>
<organism evidence="6">
    <name type="scientific">Oppiella nova</name>
    <dbReference type="NCBI Taxonomy" id="334625"/>
    <lineage>
        <taxon>Eukaryota</taxon>
        <taxon>Metazoa</taxon>
        <taxon>Ecdysozoa</taxon>
        <taxon>Arthropoda</taxon>
        <taxon>Chelicerata</taxon>
        <taxon>Arachnida</taxon>
        <taxon>Acari</taxon>
        <taxon>Acariformes</taxon>
        <taxon>Sarcoptiformes</taxon>
        <taxon>Oribatida</taxon>
        <taxon>Brachypylina</taxon>
        <taxon>Oppioidea</taxon>
        <taxon>Oppiidae</taxon>
        <taxon>Oppiella</taxon>
    </lineage>
</organism>
<dbReference type="GO" id="GO:0008113">
    <property type="term" value="F:peptide-methionine (S)-S-oxide reductase activity"/>
    <property type="evidence" value="ECO:0007669"/>
    <property type="project" value="UniProtKB-EC"/>
</dbReference>
<dbReference type="InterPro" id="IPR029069">
    <property type="entry name" value="HotDog_dom_sf"/>
</dbReference>
<accession>A0A7R9L768</accession>
<dbReference type="InterPro" id="IPR002569">
    <property type="entry name" value="Met_Sox_Rdtase_MsrA_dom"/>
</dbReference>
<dbReference type="InterPro" id="IPR036509">
    <property type="entry name" value="Met_Sox_Rdtase_MsrA_sf"/>
</dbReference>
<dbReference type="Pfam" id="PF14539">
    <property type="entry name" value="DUF4442"/>
    <property type="match status" value="1"/>
</dbReference>
<evidence type="ECO:0000313" key="7">
    <source>
        <dbReference type="Proteomes" id="UP000728032"/>
    </source>
</evidence>
<name>A0A7R9L768_9ACAR</name>
<dbReference type="InterPro" id="IPR027961">
    <property type="entry name" value="DUF4442"/>
</dbReference>
<evidence type="ECO:0000256" key="4">
    <source>
        <dbReference type="ARBA" id="ARBA00030643"/>
    </source>
</evidence>
<protein>
    <recommendedName>
        <fullName evidence="2">peptide-methionine (S)-S-oxide reductase</fullName>
        <ecNumber evidence="2">1.8.4.11</ecNumber>
    </recommendedName>
    <alternativeName>
        <fullName evidence="4">Peptide-methionine (S)-S-oxide reductase</fullName>
    </alternativeName>
</protein>
<dbReference type="AlphaFoldDB" id="A0A7R9L768"/>
<dbReference type="Pfam" id="PF01625">
    <property type="entry name" value="PMSR"/>
    <property type="match status" value="1"/>
</dbReference>